<evidence type="ECO:0000313" key="10">
    <source>
        <dbReference type="Proteomes" id="UP000001916"/>
    </source>
</evidence>
<dbReference type="SUPFAM" id="SSF54292">
    <property type="entry name" value="2Fe-2S ferredoxin-like"/>
    <property type="match status" value="1"/>
</dbReference>
<evidence type="ECO:0000256" key="3">
    <source>
        <dbReference type="ARBA" id="ARBA00022827"/>
    </source>
</evidence>
<evidence type="ECO:0000259" key="8">
    <source>
        <dbReference type="PROSITE" id="PS51387"/>
    </source>
</evidence>
<keyword evidence="5" id="KW-0408">Iron</keyword>
<dbReference type="GO" id="GO:0071949">
    <property type="term" value="F:FAD binding"/>
    <property type="evidence" value="ECO:0007669"/>
    <property type="project" value="InterPro"/>
</dbReference>
<dbReference type="Pfam" id="PF00941">
    <property type="entry name" value="FAD_binding_5"/>
    <property type="match status" value="1"/>
</dbReference>
<dbReference type="Gene3D" id="3.30.390.50">
    <property type="entry name" value="CO dehydrogenase flavoprotein, C-terminal domain"/>
    <property type="match status" value="1"/>
</dbReference>
<dbReference type="Gene3D" id="1.10.150.120">
    <property type="entry name" value="[2Fe-2S]-binding domain"/>
    <property type="match status" value="1"/>
</dbReference>
<dbReference type="InterPro" id="IPR012175">
    <property type="entry name" value="Xanth_DH_ssu_bac"/>
</dbReference>
<feature type="domain" description="FAD-binding PCMH-type" evidence="8">
    <location>
        <begin position="180"/>
        <end position="353"/>
    </location>
</feature>
<organism evidence="9 10">
    <name type="scientific">Allomeiothermus silvanus (strain ATCC 700542 / DSM 9946 / NBRC 106475 / NCIMB 13440 / VI-R2)</name>
    <name type="common">Thermus silvanus</name>
    <dbReference type="NCBI Taxonomy" id="526227"/>
    <lineage>
        <taxon>Bacteria</taxon>
        <taxon>Thermotogati</taxon>
        <taxon>Deinococcota</taxon>
        <taxon>Deinococci</taxon>
        <taxon>Thermales</taxon>
        <taxon>Thermaceae</taxon>
        <taxon>Allomeiothermus</taxon>
    </lineage>
</organism>
<dbReference type="InterPro" id="IPR006058">
    <property type="entry name" value="2Fe2S_fd_BS"/>
</dbReference>
<dbReference type="GO" id="GO:0051537">
    <property type="term" value="F:2 iron, 2 sulfur cluster binding"/>
    <property type="evidence" value="ECO:0007669"/>
    <property type="project" value="InterPro"/>
</dbReference>
<dbReference type="SUPFAM" id="SSF55447">
    <property type="entry name" value="CO dehydrogenase flavoprotein C-terminal domain-like"/>
    <property type="match status" value="1"/>
</dbReference>
<dbReference type="GO" id="GO:0005506">
    <property type="term" value="F:iron ion binding"/>
    <property type="evidence" value="ECO:0007669"/>
    <property type="project" value="InterPro"/>
</dbReference>
<dbReference type="PROSITE" id="PS51387">
    <property type="entry name" value="FAD_PCMH"/>
    <property type="match status" value="1"/>
</dbReference>
<feature type="region of interest" description="Disordered" evidence="6">
    <location>
        <begin position="154"/>
        <end position="176"/>
    </location>
</feature>
<dbReference type="InterPro" id="IPR036318">
    <property type="entry name" value="FAD-bd_PCMH-like_sf"/>
</dbReference>
<proteinExistence type="predicted"/>
<dbReference type="PANTHER" id="PTHR45444:SF3">
    <property type="entry name" value="XANTHINE DEHYDROGENASE"/>
    <property type="match status" value="1"/>
</dbReference>
<evidence type="ECO:0000256" key="1">
    <source>
        <dbReference type="ARBA" id="ARBA00022630"/>
    </source>
</evidence>
<dbReference type="InterPro" id="IPR016167">
    <property type="entry name" value="FAD-bd_PCMH_sub1"/>
</dbReference>
<dbReference type="GO" id="GO:0004854">
    <property type="term" value="F:xanthine dehydrogenase activity"/>
    <property type="evidence" value="ECO:0007669"/>
    <property type="project" value="InterPro"/>
</dbReference>
<dbReference type="InterPro" id="IPR016169">
    <property type="entry name" value="FAD-bd_PCMH_sub2"/>
</dbReference>
<dbReference type="InterPro" id="IPR036884">
    <property type="entry name" value="2Fe-2S-bd_dom_sf"/>
</dbReference>
<dbReference type="Gene3D" id="3.30.43.10">
    <property type="entry name" value="Uridine Diphospho-n-acetylenolpyruvylglucosamine Reductase, domain 2"/>
    <property type="match status" value="1"/>
</dbReference>
<feature type="domain" description="2Fe-2S ferredoxin-type" evidence="7">
    <location>
        <begin position="2"/>
        <end position="87"/>
    </location>
</feature>
<keyword evidence="4" id="KW-0560">Oxidoreductase</keyword>
<dbReference type="AlphaFoldDB" id="D7BFW3"/>
<keyword evidence="10" id="KW-1185">Reference proteome</keyword>
<dbReference type="Proteomes" id="UP000001916">
    <property type="component" value="Chromosome"/>
</dbReference>
<keyword evidence="2" id="KW-0479">Metal-binding</keyword>
<dbReference type="NCBIfam" id="TIGR02963">
    <property type="entry name" value="xanthine_xdhA"/>
    <property type="match status" value="1"/>
</dbReference>
<dbReference type="InterPro" id="IPR014307">
    <property type="entry name" value="Xanthine_DH_ssu"/>
</dbReference>
<dbReference type="PROSITE" id="PS51085">
    <property type="entry name" value="2FE2S_FER_2"/>
    <property type="match status" value="1"/>
</dbReference>
<reference evidence="9 10" key="1">
    <citation type="journal article" date="2010" name="Stand. Genomic Sci.">
        <title>Complete genome sequence of Meiothermus silvanus type strain (VI-R2).</title>
        <authorList>
            <person name="Sikorski J."/>
            <person name="Tindall B.J."/>
            <person name="Lowry S."/>
            <person name="Lucas S."/>
            <person name="Nolan M."/>
            <person name="Copeland A."/>
            <person name="Glavina Del Rio T."/>
            <person name="Tice H."/>
            <person name="Cheng J.F."/>
            <person name="Han C."/>
            <person name="Pitluck S."/>
            <person name="Liolios K."/>
            <person name="Ivanova N."/>
            <person name="Mavromatis K."/>
            <person name="Mikhailova N."/>
            <person name="Pati A."/>
            <person name="Goodwin L."/>
            <person name="Chen A."/>
            <person name="Palaniappan K."/>
            <person name="Land M."/>
            <person name="Hauser L."/>
            <person name="Chang Y.J."/>
            <person name="Jeffries C.D."/>
            <person name="Rohde M."/>
            <person name="Goker M."/>
            <person name="Woyke T."/>
            <person name="Bristow J."/>
            <person name="Eisen J.A."/>
            <person name="Markowitz V."/>
            <person name="Hugenholtz P."/>
            <person name="Kyrpides N.C."/>
            <person name="Klenk H.P."/>
            <person name="Lapidus A."/>
        </authorList>
    </citation>
    <scope>NUCLEOTIDE SEQUENCE [LARGE SCALE GENOMIC DNA]</scope>
    <source>
        <strain evidence="10">ATCC 700542 / DSM 9946 / VI-R2</strain>
    </source>
</reference>
<protein>
    <submittedName>
        <fullName evidence="9">Xanthine dehydrogenase, small subunit</fullName>
    </submittedName>
</protein>
<dbReference type="HOGENOM" id="CLU_001681_9_0_0"/>
<evidence type="ECO:0000256" key="6">
    <source>
        <dbReference type="SAM" id="MobiDB-lite"/>
    </source>
</evidence>
<evidence type="ECO:0000256" key="4">
    <source>
        <dbReference type="ARBA" id="ARBA00023002"/>
    </source>
</evidence>
<dbReference type="KEGG" id="msv:Mesil_1788"/>
<name>D7BFW3_ALLS1</name>
<dbReference type="EMBL" id="CP002042">
    <property type="protein sequence ID" value="ADH63666.1"/>
    <property type="molecule type" value="Genomic_DNA"/>
</dbReference>
<dbReference type="SUPFAM" id="SSF47741">
    <property type="entry name" value="CO dehydrogenase ISP C-domain like"/>
    <property type="match status" value="1"/>
</dbReference>
<dbReference type="RefSeq" id="WP_013158223.1">
    <property type="nucleotide sequence ID" value="NC_014212.1"/>
</dbReference>
<dbReference type="InterPro" id="IPR016166">
    <property type="entry name" value="FAD-bd_PCMH"/>
</dbReference>
<evidence type="ECO:0000256" key="5">
    <source>
        <dbReference type="ARBA" id="ARBA00023004"/>
    </source>
</evidence>
<dbReference type="InterPro" id="IPR005107">
    <property type="entry name" value="CO_DH_flav_C"/>
</dbReference>
<dbReference type="OrthoDB" id="9789842at2"/>
<evidence type="ECO:0000256" key="2">
    <source>
        <dbReference type="ARBA" id="ARBA00022723"/>
    </source>
</evidence>
<dbReference type="InterPro" id="IPR002346">
    <property type="entry name" value="Mopterin_DH_FAD-bd"/>
</dbReference>
<dbReference type="CDD" id="cd00207">
    <property type="entry name" value="fer2"/>
    <property type="match status" value="1"/>
</dbReference>
<keyword evidence="3" id="KW-0274">FAD</keyword>
<accession>D7BFW3</accession>
<dbReference type="SUPFAM" id="SSF56176">
    <property type="entry name" value="FAD-binding/transporter-associated domain-like"/>
    <property type="match status" value="1"/>
</dbReference>
<dbReference type="InterPro" id="IPR036010">
    <property type="entry name" value="2Fe-2S_ferredoxin-like_sf"/>
</dbReference>
<evidence type="ECO:0000313" key="9">
    <source>
        <dbReference type="EMBL" id="ADH63666.1"/>
    </source>
</evidence>
<dbReference type="PROSITE" id="PS00197">
    <property type="entry name" value="2FE2S_FER_1"/>
    <property type="match status" value="1"/>
</dbReference>
<gene>
    <name evidence="9" type="ordered locus">Mesil_1788</name>
</gene>
<evidence type="ECO:0000259" key="7">
    <source>
        <dbReference type="PROSITE" id="PS51085"/>
    </source>
</evidence>
<dbReference type="InterPro" id="IPR012675">
    <property type="entry name" value="Beta-grasp_dom_sf"/>
</dbReference>
<dbReference type="STRING" id="526227.Mesil_1788"/>
<dbReference type="InterPro" id="IPR002888">
    <property type="entry name" value="2Fe-2S-bd"/>
</dbReference>
<dbReference type="SMART" id="SM01092">
    <property type="entry name" value="CO_deh_flav_C"/>
    <property type="match status" value="1"/>
</dbReference>
<dbReference type="PIRSF" id="PIRSF036557">
    <property type="entry name" value="XdhA_RC"/>
    <property type="match status" value="1"/>
</dbReference>
<dbReference type="eggNOG" id="COG4630">
    <property type="taxonomic scope" value="Bacteria"/>
</dbReference>
<dbReference type="Gene3D" id="3.30.465.10">
    <property type="match status" value="1"/>
</dbReference>
<dbReference type="Pfam" id="PF01799">
    <property type="entry name" value="Fer2_2"/>
    <property type="match status" value="1"/>
</dbReference>
<dbReference type="InterPro" id="IPR001041">
    <property type="entry name" value="2Fe-2S_ferredoxin-type"/>
</dbReference>
<dbReference type="Gene3D" id="3.10.20.30">
    <property type="match status" value="1"/>
</dbReference>
<dbReference type="InterPro" id="IPR036683">
    <property type="entry name" value="CO_DH_flav_C_dom_sf"/>
</dbReference>
<dbReference type="InterPro" id="IPR016208">
    <property type="entry name" value="Ald_Oxase/xanthine_DH-like"/>
</dbReference>
<dbReference type="Pfam" id="PF03450">
    <property type="entry name" value="CO_deh_flav_C"/>
    <property type="match status" value="1"/>
</dbReference>
<sequence>MQPIRFTLNGKEVTVQGVDPHTNLLTWLRQSGLTGSKEGCAEGECGACAVALVRPDAAGRTRYEAVNSCLLLLPSLHAQEVVTVEGIGLPEKLHPVQAAMTQGGSQCGYCTPGFVVSLFAEYYRPGREGFDLEALGGNLCRCTGYRPIRDAAYSLGTPDPEDPLRKRLEEPAPAPGPLEYTLGSRRFYRPTTLQGLFDVLKMHPQARLIAGGTDLAVEANLRFSRWDVLVSVEAIPEMGRIDWDADNLEIGAAVPLSRIEEEVRGKLPLLEELLPLFASRLLRNRATLGGNLGTASPIGDSPPVLLALGALVRVASATGQRLVPIDEFFTGYRKTALGPGEVILSVQIPRPFPEIGRFYKVAKRHQDDISTVAGAFALELADNGTVSRIRIAYGGVAATPIRAQLTEAALVGKPWNLAAVQAASRVLATEFKPISDQRGSAEYRSAMVVKLLEKFFHDSTLAAEVPA</sequence>
<dbReference type="Pfam" id="PF00111">
    <property type="entry name" value="Fer2"/>
    <property type="match status" value="1"/>
</dbReference>
<keyword evidence="1" id="KW-0285">Flavoprotein</keyword>
<dbReference type="PANTHER" id="PTHR45444">
    <property type="entry name" value="XANTHINE DEHYDROGENASE"/>
    <property type="match status" value="1"/>
</dbReference>